<comment type="subcellular location">
    <subcellularLocation>
        <location evidence="1">Nucleus</location>
    </subcellularLocation>
</comment>
<evidence type="ECO:0000256" key="14">
    <source>
        <dbReference type="ARBA" id="ARBA00047995"/>
    </source>
</evidence>
<gene>
    <name evidence="22" type="ORF">Ahy_A01g001332</name>
</gene>
<evidence type="ECO:0000256" key="3">
    <source>
        <dbReference type="ARBA" id="ARBA00012551"/>
    </source>
</evidence>
<dbReference type="Gene3D" id="3.30.1640.10">
    <property type="entry name" value="mini-chromosome maintenance (MCM) complex, chain A, domain 1"/>
    <property type="match status" value="1"/>
</dbReference>
<evidence type="ECO:0000256" key="19">
    <source>
        <dbReference type="RuleBase" id="RU004070"/>
    </source>
</evidence>
<keyword evidence="23" id="KW-1185">Reference proteome</keyword>
<dbReference type="GO" id="GO:0000727">
    <property type="term" value="P:double-strand break repair via break-induced replication"/>
    <property type="evidence" value="ECO:0007669"/>
    <property type="project" value="TreeGrafter"/>
</dbReference>
<keyword evidence="8 19" id="KW-0067">ATP-binding</keyword>
<dbReference type="EMBL" id="SDMP01000001">
    <property type="protein sequence ID" value="RYR76786.1"/>
    <property type="molecule type" value="Genomic_DNA"/>
</dbReference>
<keyword evidence="11" id="KW-0804">Transcription</keyword>
<evidence type="ECO:0000256" key="7">
    <source>
        <dbReference type="ARBA" id="ARBA00022806"/>
    </source>
</evidence>
<dbReference type="GO" id="GO:0003697">
    <property type="term" value="F:single-stranded DNA binding"/>
    <property type="evidence" value="ECO:0007669"/>
    <property type="project" value="TreeGrafter"/>
</dbReference>
<sequence length="1018" mass="113988">MKNFIKEQLPCSGQQPMRRPEEPKTRDVDSSPNTQNMTLNEGRQKKRLNEPLTREVRDQPRKKLRALVSSAFKGRQLENDTQIKDVERSFNSHGIKSKEKNYEMPVSVNQDSNGKRNRRRKDSESPVRPCPTRLESLKEAKKFKWEKPSFIIKITQRSQTRAPCYFSTKIFRKYFENNPQNANIRFGKKLFPTKLICRPSSCDAFISAGWNLFARASKLQAGDDICLSSSIEKIWCLMFIFVVDNATKMSGWDEGAVYYSDQAHSWHDGNRPGDPDATASNHTIQQKFKEFIRNFSKNGLFPYRQNLLDNPKFLLVRFEDLDEFAPELSPKLESSPADFLPLFESAAAQVLGSLKTKVTGDTGELEDQVAGDVQILLTSDKDPVSMRSLGAQNISKLVKIAGITIAASRTKAKATYVTLVCKNCKKGKQIPCRPGLGGAVVPRSCDHIPQAGEEPCPIDPWLVVPDQSQYVDQQTLKLQENPEDVPTGELPRNLLLSVDRHLVQTVVPGSRLTVTGIFSIFQASNSASNKGAVAVRQPYIRVVGMEDTNEAKSGGPSAFTPEEIEEFKKFAAEPDAYKNICSKIAPSIFGHDDVKKAVACLLFGGSRKNLPDGVKLRGDINVLLLGDPSTAKSQFLKFVEKTAPIAVYTSGKGSSAAGLTASVIRDTSTREFYLEGGAMVLADGGVVCIDEFDKMRPEDRVAIHEAMEQQTISIAKAGITTVLNSRTSVLAAANPPSGRYDDLKTAQDNIDLQTTILSRFDLIFIVKDIRIYSQDKIIASHVIKVHASADATASENRVSKEENWLKRYLHYCRTECHPRLSESAATLLQNNYVKIRQDMRQQTNETGEAAAIPITVRQLEAIVRLSEALAKMKLSHVATEEHVQEAIRLFTVATMDAARSGIHQQISLTPEMANEIKLAETQIKRRIGIGNHISERRLIDDLNRMGMNESIVRRALVIMHQRDEVEYKRERRITLIPLVVNLVNSLNLNSSFIIIYLNDLDLKNIELKSKTEKIVYKY</sequence>
<reference evidence="22 23" key="1">
    <citation type="submission" date="2019-01" db="EMBL/GenBank/DDBJ databases">
        <title>Sequencing of cultivated peanut Arachis hypogaea provides insights into genome evolution and oil improvement.</title>
        <authorList>
            <person name="Chen X."/>
        </authorList>
    </citation>
    <scope>NUCLEOTIDE SEQUENCE [LARGE SCALE GENOMIC DNA]</scope>
    <source>
        <strain evidence="23">cv. Fuhuasheng</strain>
        <tissue evidence="22">Leaves</tissue>
    </source>
</reference>
<dbReference type="PANTHER" id="PTHR11630:SF42">
    <property type="entry name" value="DNA REPLICATION LICENSING FACTOR MCM5"/>
    <property type="match status" value="1"/>
</dbReference>
<evidence type="ECO:0000256" key="20">
    <source>
        <dbReference type="SAM" id="MobiDB-lite"/>
    </source>
</evidence>
<dbReference type="GO" id="GO:0043138">
    <property type="term" value="F:3'-5' DNA helicase activity"/>
    <property type="evidence" value="ECO:0007669"/>
    <property type="project" value="TreeGrafter"/>
</dbReference>
<dbReference type="CDD" id="cd17756">
    <property type="entry name" value="MCM5"/>
    <property type="match status" value="1"/>
</dbReference>
<dbReference type="InterPro" id="IPR033762">
    <property type="entry name" value="MCM_OB"/>
</dbReference>
<dbReference type="AlphaFoldDB" id="A0A445EN37"/>
<evidence type="ECO:0000256" key="2">
    <source>
        <dbReference type="ARBA" id="ARBA00008010"/>
    </source>
</evidence>
<feature type="compositionally biased region" description="Basic and acidic residues" evidence="20">
    <location>
        <begin position="47"/>
        <end position="61"/>
    </location>
</feature>
<keyword evidence="6" id="KW-0378">Hydrolase</keyword>
<dbReference type="SMART" id="SM00350">
    <property type="entry name" value="MCM"/>
    <property type="match status" value="1"/>
</dbReference>
<dbReference type="PROSITE" id="PS00847">
    <property type="entry name" value="MCM_1"/>
    <property type="match status" value="1"/>
</dbReference>
<keyword evidence="12" id="KW-0539">Nucleus</keyword>
<dbReference type="Gene3D" id="2.20.28.10">
    <property type="match status" value="1"/>
</dbReference>
<dbReference type="Pfam" id="PF17855">
    <property type="entry name" value="MCM_lid"/>
    <property type="match status" value="1"/>
</dbReference>
<evidence type="ECO:0000256" key="16">
    <source>
        <dbReference type="ARBA" id="ARBA00073496"/>
    </source>
</evidence>
<dbReference type="Pfam" id="PF17207">
    <property type="entry name" value="MCM_OB"/>
    <property type="match status" value="1"/>
</dbReference>
<dbReference type="Gene3D" id="2.40.50.140">
    <property type="entry name" value="Nucleic acid-binding proteins"/>
    <property type="match status" value="1"/>
</dbReference>
<keyword evidence="10 19" id="KW-0238">DNA-binding</keyword>
<dbReference type="SUPFAM" id="SSF101936">
    <property type="entry name" value="DNA-binding pseudobarrel domain"/>
    <property type="match status" value="1"/>
</dbReference>
<evidence type="ECO:0000256" key="6">
    <source>
        <dbReference type="ARBA" id="ARBA00022801"/>
    </source>
</evidence>
<evidence type="ECO:0000256" key="18">
    <source>
        <dbReference type="ARBA" id="ARBA00078189"/>
    </source>
</evidence>
<evidence type="ECO:0000256" key="13">
    <source>
        <dbReference type="ARBA" id="ARBA00023306"/>
    </source>
</evidence>
<feature type="region of interest" description="Disordered" evidence="20">
    <location>
        <begin position="1"/>
        <end position="62"/>
    </location>
</feature>
<feature type="compositionally biased region" description="Polar residues" evidence="20">
    <location>
        <begin position="30"/>
        <end position="41"/>
    </location>
</feature>
<proteinExistence type="inferred from homology"/>
<evidence type="ECO:0000256" key="9">
    <source>
        <dbReference type="ARBA" id="ARBA00023015"/>
    </source>
</evidence>
<dbReference type="GO" id="GO:0000347">
    <property type="term" value="C:THO complex"/>
    <property type="evidence" value="ECO:0007669"/>
    <property type="project" value="UniProtKB-ARBA"/>
</dbReference>
<dbReference type="GO" id="GO:0006270">
    <property type="term" value="P:DNA replication initiation"/>
    <property type="evidence" value="ECO:0007669"/>
    <property type="project" value="InterPro"/>
</dbReference>
<evidence type="ECO:0000256" key="4">
    <source>
        <dbReference type="ARBA" id="ARBA00022705"/>
    </source>
</evidence>
<evidence type="ECO:0000256" key="17">
    <source>
        <dbReference type="ARBA" id="ARBA00074936"/>
    </source>
</evidence>
<dbReference type="SUPFAM" id="SSF50249">
    <property type="entry name" value="Nucleic acid-binding proteins"/>
    <property type="match status" value="1"/>
</dbReference>
<evidence type="ECO:0000256" key="8">
    <source>
        <dbReference type="ARBA" id="ARBA00022840"/>
    </source>
</evidence>
<comment type="similarity">
    <text evidence="2 19">Belongs to the MCM family.</text>
</comment>
<dbReference type="Pfam" id="PF21933">
    <property type="entry name" value="MCM5_C"/>
    <property type="match status" value="1"/>
</dbReference>
<evidence type="ECO:0000313" key="22">
    <source>
        <dbReference type="EMBL" id="RYR76786.1"/>
    </source>
</evidence>
<evidence type="ECO:0000256" key="5">
    <source>
        <dbReference type="ARBA" id="ARBA00022741"/>
    </source>
</evidence>
<comment type="caution">
    <text evidence="22">The sequence shown here is derived from an EMBL/GenBank/DDBJ whole genome shotgun (WGS) entry which is preliminary data.</text>
</comment>
<dbReference type="InterPro" id="IPR027925">
    <property type="entry name" value="MCM_N"/>
</dbReference>
<dbReference type="FunFam" id="3.30.1640.10:FF:000016">
    <property type="entry name" value="DNA helicase"/>
    <property type="match status" value="1"/>
</dbReference>
<dbReference type="PANTHER" id="PTHR11630">
    <property type="entry name" value="DNA REPLICATION LICENSING FACTOR MCM FAMILY MEMBER"/>
    <property type="match status" value="1"/>
</dbReference>
<organism evidence="22 23">
    <name type="scientific">Arachis hypogaea</name>
    <name type="common">Peanut</name>
    <dbReference type="NCBI Taxonomy" id="3818"/>
    <lineage>
        <taxon>Eukaryota</taxon>
        <taxon>Viridiplantae</taxon>
        <taxon>Streptophyta</taxon>
        <taxon>Embryophyta</taxon>
        <taxon>Tracheophyta</taxon>
        <taxon>Spermatophyta</taxon>
        <taxon>Magnoliopsida</taxon>
        <taxon>eudicotyledons</taxon>
        <taxon>Gunneridae</taxon>
        <taxon>Pentapetalae</taxon>
        <taxon>rosids</taxon>
        <taxon>fabids</taxon>
        <taxon>Fabales</taxon>
        <taxon>Fabaceae</taxon>
        <taxon>Papilionoideae</taxon>
        <taxon>50 kb inversion clade</taxon>
        <taxon>dalbergioids sensu lato</taxon>
        <taxon>Dalbergieae</taxon>
        <taxon>Pterocarpus clade</taxon>
        <taxon>Arachis</taxon>
    </lineage>
</organism>
<dbReference type="Proteomes" id="UP000289738">
    <property type="component" value="Chromosome A01"/>
</dbReference>
<dbReference type="GO" id="GO:0016887">
    <property type="term" value="F:ATP hydrolysis activity"/>
    <property type="evidence" value="ECO:0007669"/>
    <property type="project" value="RHEA"/>
</dbReference>
<dbReference type="GO" id="GO:0042555">
    <property type="term" value="C:MCM complex"/>
    <property type="evidence" value="ECO:0007669"/>
    <property type="project" value="InterPro"/>
</dbReference>
<evidence type="ECO:0000313" key="23">
    <source>
        <dbReference type="Proteomes" id="UP000289738"/>
    </source>
</evidence>
<keyword evidence="4" id="KW-0235">DNA replication</keyword>
<dbReference type="InterPro" id="IPR012340">
    <property type="entry name" value="NA-bd_OB-fold"/>
</dbReference>
<dbReference type="GO" id="GO:0003688">
    <property type="term" value="F:DNA replication origin binding"/>
    <property type="evidence" value="ECO:0007669"/>
    <property type="project" value="InterPro"/>
</dbReference>
<dbReference type="InterPro" id="IPR008048">
    <property type="entry name" value="MCM5"/>
</dbReference>
<dbReference type="PROSITE" id="PS50051">
    <property type="entry name" value="MCM_2"/>
    <property type="match status" value="1"/>
</dbReference>
<keyword evidence="9" id="KW-0805">Transcription regulation</keyword>
<evidence type="ECO:0000256" key="12">
    <source>
        <dbReference type="ARBA" id="ARBA00023242"/>
    </source>
</evidence>
<feature type="domain" description="MCM C-terminal AAA(+) ATPase" evidence="21">
    <location>
        <begin position="576"/>
        <end position="782"/>
    </location>
</feature>
<feature type="compositionally biased region" description="Basic and acidic residues" evidence="20">
    <location>
        <begin position="18"/>
        <end position="29"/>
    </location>
</feature>
<dbReference type="Pfam" id="PF00493">
    <property type="entry name" value="MCM"/>
    <property type="match status" value="1"/>
</dbReference>
<dbReference type="FunFam" id="2.20.28.10:FF:000005">
    <property type="entry name" value="DNA helicase"/>
    <property type="match status" value="1"/>
</dbReference>
<dbReference type="Gene3D" id="3.40.50.300">
    <property type="entry name" value="P-loop containing nucleotide triphosphate hydrolases"/>
    <property type="match status" value="1"/>
</dbReference>
<dbReference type="PRINTS" id="PR01661">
    <property type="entry name" value="MCMPROTEIN5"/>
</dbReference>
<keyword evidence="5 19" id="KW-0547">Nucleotide-binding</keyword>
<evidence type="ECO:0000256" key="1">
    <source>
        <dbReference type="ARBA" id="ARBA00004123"/>
    </source>
</evidence>
<dbReference type="GO" id="GO:0005524">
    <property type="term" value="F:ATP binding"/>
    <property type="evidence" value="ECO:0007669"/>
    <property type="project" value="UniProtKB-KW"/>
</dbReference>
<dbReference type="Pfam" id="PF14551">
    <property type="entry name" value="MCM_N"/>
    <property type="match status" value="1"/>
</dbReference>
<keyword evidence="13" id="KW-0131">Cell cycle</keyword>
<dbReference type="InterPro" id="IPR031327">
    <property type="entry name" value="MCM"/>
</dbReference>
<dbReference type="InterPro" id="IPR015300">
    <property type="entry name" value="DNA-bd_pseudobarrel_sf"/>
</dbReference>
<dbReference type="EC" id="3.6.4.12" evidence="3"/>
<evidence type="ECO:0000259" key="21">
    <source>
        <dbReference type="PROSITE" id="PS50051"/>
    </source>
</evidence>
<dbReference type="InterPro" id="IPR001208">
    <property type="entry name" value="MCM_dom"/>
</dbReference>
<accession>A0A445EN37</accession>
<comment type="catalytic activity">
    <reaction evidence="14">
        <text>ATP + H2O = ADP + phosphate + H(+)</text>
        <dbReference type="Rhea" id="RHEA:13065"/>
        <dbReference type="ChEBI" id="CHEBI:15377"/>
        <dbReference type="ChEBI" id="CHEBI:15378"/>
        <dbReference type="ChEBI" id="CHEBI:30616"/>
        <dbReference type="ChEBI" id="CHEBI:43474"/>
        <dbReference type="ChEBI" id="CHEBI:456216"/>
        <dbReference type="EC" id="3.6.4.12"/>
    </reaction>
</comment>
<dbReference type="InterPro" id="IPR018525">
    <property type="entry name" value="MCM_CS"/>
</dbReference>
<dbReference type="SUPFAM" id="SSF52540">
    <property type="entry name" value="P-loop containing nucleoside triphosphate hydrolases"/>
    <property type="match status" value="1"/>
</dbReference>
<dbReference type="FunFam" id="3.40.50.300:FF:000929">
    <property type="entry name" value="DNA helicase"/>
    <property type="match status" value="1"/>
</dbReference>
<evidence type="ECO:0000256" key="11">
    <source>
        <dbReference type="ARBA" id="ARBA00023163"/>
    </source>
</evidence>
<name>A0A445EN37_ARAHY</name>
<evidence type="ECO:0000256" key="15">
    <source>
        <dbReference type="ARBA" id="ARBA00053280"/>
    </source>
</evidence>
<dbReference type="Gene3D" id="2.40.330.10">
    <property type="entry name" value="DNA-binding pseudobarrel domain"/>
    <property type="match status" value="1"/>
</dbReference>
<dbReference type="InterPro" id="IPR054125">
    <property type="entry name" value="MCM5_C"/>
</dbReference>
<dbReference type="GO" id="GO:0017116">
    <property type="term" value="F:single-stranded DNA helicase activity"/>
    <property type="evidence" value="ECO:0007669"/>
    <property type="project" value="TreeGrafter"/>
</dbReference>
<feature type="compositionally biased region" description="Basic and acidic residues" evidence="20">
    <location>
        <begin position="79"/>
        <end position="102"/>
    </location>
</feature>
<evidence type="ECO:0000256" key="10">
    <source>
        <dbReference type="ARBA" id="ARBA00023125"/>
    </source>
</evidence>
<feature type="region of interest" description="Disordered" evidence="20">
    <location>
        <begin position="79"/>
        <end position="131"/>
    </location>
</feature>
<protein>
    <recommendedName>
        <fullName evidence="16">DNA replication licensing factor MCM5</fullName>
        <ecNumber evidence="3">3.6.4.12</ecNumber>
    </recommendedName>
    <alternativeName>
        <fullName evidence="17">DNA replication licensing factor mcm5</fullName>
    </alternativeName>
    <alternativeName>
        <fullName evidence="18">Minichromosome maintenance protein 5</fullName>
    </alternativeName>
</protein>
<keyword evidence="7" id="KW-0347">Helicase</keyword>
<dbReference type="PRINTS" id="PR01657">
    <property type="entry name" value="MCMFAMILY"/>
</dbReference>
<comment type="function">
    <text evidence="15">Probable component of the MCM2-7 complex (MCM complex) that may function as a DNA helicase and which is essential to undergo a single round of replication initiation and elongation per cell cycle in eukaryotic cells.</text>
</comment>
<dbReference type="InterPro" id="IPR027417">
    <property type="entry name" value="P-loop_NTPase"/>
</dbReference>
<dbReference type="InterPro" id="IPR041562">
    <property type="entry name" value="MCM_lid"/>
</dbReference>